<dbReference type="Gene3D" id="2.170.270.10">
    <property type="entry name" value="SET domain"/>
    <property type="match status" value="1"/>
</dbReference>
<sequence>MATNTVFQALDTETNRLAQYFLNRIYEDNSAERKHFLSWLKHDVKELHDKVNIVHKKLLMNQMFPNFAIDTKNDIIAADYRNKGNDQFQLGNSLEAVEHYNNCIAMAKSKEILALAYADRSEVFFTLCMRKECLEEIERALASGYPDEVQMAGRRERIQQLQESANNYYEEVPEIIAKHPTIQSASDCVRIGESGRCVVATRDIDIGEVIAVEKPYTSAVFPNDNLFYCHHCSKLCYNMIACEHCTQALFCGKECKQKSLDLYHRYECPILFALNEYKANDTTLLVALRVALLALNDCFMLNTFEGDHRKVYRSDRYNEIHFLRPTSEPSELDLLHETVLTAFVYELLWAKTSYFHRVTSLWCHQDDFRNKFKEVMLQQLLSTKFNAVKIYDYVHNPKLNETDNYGFGMYSFFPLFAHSCCANVMKSYHGTTMVLRALNTIKKGHQCFVNRYGLRYDAFTEPVRSHMLLVSRLPPCECKACRERWIPHLGNLPQICEQLGIENMEFEHIIKRFIGIDLDVAKEYLPRLIAMLKECEEAEPLGNALILKRMIAHCYAIFGNKRML</sequence>
<dbReference type="GO" id="GO:0008757">
    <property type="term" value="F:S-adenosylmethionine-dependent methyltransferase activity"/>
    <property type="evidence" value="ECO:0007669"/>
    <property type="project" value="UniProtKB-ARBA"/>
</dbReference>
<dbReference type="EMBL" id="QDEB01037786">
    <property type="protein sequence ID" value="RZC39060.1"/>
    <property type="molecule type" value="Genomic_DNA"/>
</dbReference>
<evidence type="ECO:0000256" key="2">
    <source>
        <dbReference type="ARBA" id="ARBA00022771"/>
    </source>
</evidence>
<evidence type="ECO:0000313" key="8">
    <source>
        <dbReference type="Proteomes" id="UP000292052"/>
    </source>
</evidence>
<dbReference type="PROSITE" id="PS50865">
    <property type="entry name" value="ZF_MYND_2"/>
    <property type="match status" value="1"/>
</dbReference>
<keyword evidence="3" id="KW-0862">Zinc</keyword>
<dbReference type="PROSITE" id="PS50280">
    <property type="entry name" value="SET"/>
    <property type="match status" value="1"/>
</dbReference>
<dbReference type="InterPro" id="IPR011990">
    <property type="entry name" value="TPR-like_helical_dom_sf"/>
</dbReference>
<dbReference type="Proteomes" id="UP000292052">
    <property type="component" value="Unassembled WGS sequence"/>
</dbReference>
<feature type="domain" description="SET" evidence="5">
    <location>
        <begin position="180"/>
        <end position="452"/>
    </location>
</feature>
<accession>A0A482W1T8</accession>
<evidence type="ECO:0000259" key="5">
    <source>
        <dbReference type="PROSITE" id="PS50280"/>
    </source>
</evidence>
<feature type="domain" description="MYND-type" evidence="6">
    <location>
        <begin position="229"/>
        <end position="268"/>
    </location>
</feature>
<gene>
    <name evidence="7" type="ORF">BDFB_003803</name>
</gene>
<name>A0A482W1T8_ASBVE</name>
<dbReference type="Gene3D" id="1.10.220.160">
    <property type="match status" value="1"/>
</dbReference>
<keyword evidence="1" id="KW-0479">Metal-binding</keyword>
<dbReference type="PROSITE" id="PS01360">
    <property type="entry name" value="ZF_MYND_1"/>
    <property type="match status" value="1"/>
</dbReference>
<evidence type="ECO:0000256" key="1">
    <source>
        <dbReference type="ARBA" id="ARBA00022723"/>
    </source>
</evidence>
<comment type="caution">
    <text evidence="7">The sequence shown here is derived from an EMBL/GenBank/DDBJ whole genome shotgun (WGS) entry which is preliminary data.</text>
</comment>
<dbReference type="InterPro" id="IPR046341">
    <property type="entry name" value="SET_dom_sf"/>
</dbReference>
<dbReference type="GO" id="GO:0008276">
    <property type="term" value="F:protein methyltransferase activity"/>
    <property type="evidence" value="ECO:0007669"/>
    <property type="project" value="UniProtKB-ARBA"/>
</dbReference>
<reference evidence="7 8" key="1">
    <citation type="submission" date="2017-03" db="EMBL/GenBank/DDBJ databases">
        <title>Genome of the blue death feigning beetle - Asbolus verrucosus.</title>
        <authorList>
            <person name="Rider S.D."/>
        </authorList>
    </citation>
    <scope>NUCLEOTIDE SEQUENCE [LARGE SCALE GENOMIC DNA]</scope>
    <source>
        <strain evidence="7">Butters</strain>
        <tissue evidence="7">Head and leg muscle</tissue>
    </source>
</reference>
<evidence type="ECO:0000259" key="6">
    <source>
        <dbReference type="PROSITE" id="PS50865"/>
    </source>
</evidence>
<dbReference type="SUPFAM" id="SSF82199">
    <property type="entry name" value="SET domain"/>
    <property type="match status" value="1"/>
</dbReference>
<dbReference type="PANTHER" id="PTHR47111">
    <property type="entry name" value="BCDNA.LD29892"/>
    <property type="match status" value="1"/>
</dbReference>
<dbReference type="InterPro" id="IPR001214">
    <property type="entry name" value="SET_dom"/>
</dbReference>
<evidence type="ECO:0000256" key="3">
    <source>
        <dbReference type="ARBA" id="ARBA00022833"/>
    </source>
</evidence>
<dbReference type="AlphaFoldDB" id="A0A482W1T8"/>
<dbReference type="Pfam" id="PF00856">
    <property type="entry name" value="SET"/>
    <property type="match status" value="1"/>
</dbReference>
<keyword evidence="8" id="KW-1185">Reference proteome</keyword>
<dbReference type="Gene3D" id="6.10.140.2220">
    <property type="match status" value="1"/>
</dbReference>
<proteinExistence type="predicted"/>
<evidence type="ECO:0000313" key="7">
    <source>
        <dbReference type="EMBL" id="RZC39060.1"/>
    </source>
</evidence>
<evidence type="ECO:0000256" key="4">
    <source>
        <dbReference type="PROSITE-ProRule" id="PRU00134"/>
    </source>
</evidence>
<protein>
    <recommendedName>
        <fullName evidence="9">SET and MYND domain-containing protein 4</fullName>
    </recommendedName>
</protein>
<dbReference type="GO" id="GO:0008170">
    <property type="term" value="F:N-methyltransferase activity"/>
    <property type="evidence" value="ECO:0007669"/>
    <property type="project" value="UniProtKB-ARBA"/>
</dbReference>
<keyword evidence="2 4" id="KW-0863">Zinc-finger</keyword>
<dbReference type="SUPFAM" id="SSF48452">
    <property type="entry name" value="TPR-like"/>
    <property type="match status" value="1"/>
</dbReference>
<dbReference type="OrthoDB" id="2018133at2759"/>
<dbReference type="Gene3D" id="1.25.40.10">
    <property type="entry name" value="Tetratricopeptide repeat domain"/>
    <property type="match status" value="1"/>
</dbReference>
<evidence type="ECO:0008006" key="9">
    <source>
        <dbReference type="Google" id="ProtNLM"/>
    </source>
</evidence>
<organism evidence="7 8">
    <name type="scientific">Asbolus verrucosus</name>
    <name type="common">Desert ironclad beetle</name>
    <dbReference type="NCBI Taxonomy" id="1661398"/>
    <lineage>
        <taxon>Eukaryota</taxon>
        <taxon>Metazoa</taxon>
        <taxon>Ecdysozoa</taxon>
        <taxon>Arthropoda</taxon>
        <taxon>Hexapoda</taxon>
        <taxon>Insecta</taxon>
        <taxon>Pterygota</taxon>
        <taxon>Neoptera</taxon>
        <taxon>Endopterygota</taxon>
        <taxon>Coleoptera</taxon>
        <taxon>Polyphaga</taxon>
        <taxon>Cucujiformia</taxon>
        <taxon>Tenebrionidae</taxon>
        <taxon>Pimeliinae</taxon>
        <taxon>Asbolus</taxon>
    </lineage>
</organism>
<dbReference type="InterPro" id="IPR002893">
    <property type="entry name" value="Znf_MYND"/>
</dbReference>
<dbReference type="GO" id="GO:0008270">
    <property type="term" value="F:zinc ion binding"/>
    <property type="evidence" value="ECO:0007669"/>
    <property type="project" value="UniProtKB-KW"/>
</dbReference>
<dbReference type="PANTHER" id="PTHR47111:SF1">
    <property type="entry name" value="SET AND MYND DOMAIN-CONTAINING PROTEIN 4"/>
    <property type="match status" value="1"/>
</dbReference>
<dbReference type="STRING" id="1661398.A0A482W1T8"/>